<name>A0A0G0K6Y2_9BACT</name>
<accession>A0A0G0K6Y2</accession>
<reference evidence="1 2" key="1">
    <citation type="journal article" date="2015" name="Nature">
        <title>rRNA introns, odd ribosomes, and small enigmatic genomes across a large radiation of phyla.</title>
        <authorList>
            <person name="Brown C.T."/>
            <person name="Hug L.A."/>
            <person name="Thomas B.C."/>
            <person name="Sharon I."/>
            <person name="Castelle C.J."/>
            <person name="Singh A."/>
            <person name="Wilkins M.J."/>
            <person name="Williams K.H."/>
            <person name="Banfield J.F."/>
        </authorList>
    </citation>
    <scope>NUCLEOTIDE SEQUENCE [LARGE SCALE GENOMIC DNA]</scope>
</reference>
<protein>
    <recommendedName>
        <fullName evidence="3">DUF433 domain-containing protein</fullName>
    </recommendedName>
</protein>
<comment type="caution">
    <text evidence="1">The sequence shown here is derived from an EMBL/GenBank/DDBJ whole genome shotgun (WGS) entry which is preliminary data.</text>
</comment>
<dbReference type="EMBL" id="LBTJ01000069">
    <property type="protein sequence ID" value="KKQ36396.1"/>
    <property type="molecule type" value="Genomic_DNA"/>
</dbReference>
<dbReference type="AlphaFoldDB" id="A0A0G0K6Y2"/>
<sequence>MSEKKILDDFPELTKQDIKAVLSYASEREHFLVITNDETTIGSEHLSQAG</sequence>
<dbReference type="Proteomes" id="UP000034471">
    <property type="component" value="Unassembled WGS sequence"/>
</dbReference>
<evidence type="ECO:0008006" key="3">
    <source>
        <dbReference type="Google" id="ProtNLM"/>
    </source>
</evidence>
<dbReference type="Gene3D" id="1.10.10.10">
    <property type="entry name" value="Winged helix-like DNA-binding domain superfamily/Winged helix DNA-binding domain"/>
    <property type="match status" value="1"/>
</dbReference>
<organism evidence="1 2">
    <name type="scientific">Candidatus Roizmanbacteria bacterium GW2011_GWA2_37_7</name>
    <dbReference type="NCBI Taxonomy" id="1618481"/>
    <lineage>
        <taxon>Bacteria</taxon>
        <taxon>Candidatus Roizmaniibacteriota</taxon>
    </lineage>
</organism>
<proteinExistence type="predicted"/>
<gene>
    <name evidence="1" type="ORF">US54_C0069G0002</name>
</gene>
<dbReference type="InterPro" id="IPR036388">
    <property type="entry name" value="WH-like_DNA-bd_sf"/>
</dbReference>
<evidence type="ECO:0000313" key="1">
    <source>
        <dbReference type="EMBL" id="KKQ36396.1"/>
    </source>
</evidence>
<dbReference type="InterPro" id="IPR007367">
    <property type="entry name" value="DUF433"/>
</dbReference>
<dbReference type="Pfam" id="PF04255">
    <property type="entry name" value="DUF433"/>
    <property type="match status" value="1"/>
</dbReference>
<evidence type="ECO:0000313" key="2">
    <source>
        <dbReference type="Proteomes" id="UP000034471"/>
    </source>
</evidence>